<dbReference type="OrthoDB" id="10006670at2759"/>
<keyword evidence="4" id="KW-1185">Reference proteome</keyword>
<evidence type="ECO:0000313" key="4">
    <source>
        <dbReference type="Proteomes" id="UP000663828"/>
    </source>
</evidence>
<evidence type="ECO:0000256" key="1">
    <source>
        <dbReference type="SAM" id="SignalP"/>
    </source>
</evidence>
<comment type="caution">
    <text evidence="2">The sequence shown here is derived from an EMBL/GenBank/DDBJ whole genome shotgun (WGS) entry which is preliminary data.</text>
</comment>
<evidence type="ECO:0000313" key="5">
    <source>
        <dbReference type="Proteomes" id="UP000663852"/>
    </source>
</evidence>
<dbReference type="Proteomes" id="UP000663852">
    <property type="component" value="Unassembled WGS sequence"/>
</dbReference>
<protein>
    <submittedName>
        <fullName evidence="2">Uncharacterized protein</fullName>
    </submittedName>
</protein>
<dbReference type="EMBL" id="CAJNOR010011144">
    <property type="protein sequence ID" value="CAF1659332.1"/>
    <property type="molecule type" value="Genomic_DNA"/>
</dbReference>
<gene>
    <name evidence="2" type="ORF">EDS130_LOCUS27903</name>
    <name evidence="3" type="ORF">XAT740_LOCUS56544</name>
</gene>
<proteinExistence type="predicted"/>
<organism evidence="2 5">
    <name type="scientific">Adineta ricciae</name>
    <name type="common">Rotifer</name>
    <dbReference type="NCBI Taxonomy" id="249248"/>
    <lineage>
        <taxon>Eukaryota</taxon>
        <taxon>Metazoa</taxon>
        <taxon>Spiralia</taxon>
        <taxon>Gnathifera</taxon>
        <taxon>Rotifera</taxon>
        <taxon>Eurotatoria</taxon>
        <taxon>Bdelloidea</taxon>
        <taxon>Adinetida</taxon>
        <taxon>Adinetidae</taxon>
        <taxon>Adineta</taxon>
    </lineage>
</organism>
<reference evidence="2" key="1">
    <citation type="submission" date="2021-02" db="EMBL/GenBank/DDBJ databases">
        <authorList>
            <person name="Nowell W R."/>
        </authorList>
    </citation>
    <scope>NUCLEOTIDE SEQUENCE</scope>
</reference>
<evidence type="ECO:0000313" key="3">
    <source>
        <dbReference type="EMBL" id="CAF1659332.1"/>
    </source>
</evidence>
<accession>A0A814ZXG6</accession>
<name>A0A814ZXG6_ADIRI</name>
<dbReference type="EMBL" id="CAJNOJ010000179">
    <property type="protein sequence ID" value="CAF1249669.1"/>
    <property type="molecule type" value="Genomic_DNA"/>
</dbReference>
<feature type="signal peptide" evidence="1">
    <location>
        <begin position="1"/>
        <end position="18"/>
    </location>
</feature>
<dbReference type="AlphaFoldDB" id="A0A814ZXG6"/>
<evidence type="ECO:0000313" key="2">
    <source>
        <dbReference type="EMBL" id="CAF1249669.1"/>
    </source>
</evidence>
<keyword evidence="1" id="KW-0732">Signal</keyword>
<feature type="chain" id="PRO_5036411245" evidence="1">
    <location>
        <begin position="19"/>
        <end position="178"/>
    </location>
</feature>
<sequence>MKCFALIAALCFLGVCAGESLSLDFLTQNLLNPMLDQIQTNALSMLTQQLSQLIGGLFGKRGVSDVLNINLQQVLAPFIAQVKQIYQQVFSSFLQIVQNIDAWISKPDWARIEFTRVGADAEALVSHLNIGVEFLQPLVNLVQQHLGALIDNFQGIISQALNAVKPNQLIGSGSLLQP</sequence>
<dbReference type="Proteomes" id="UP000663828">
    <property type="component" value="Unassembled WGS sequence"/>
</dbReference>